<evidence type="ECO:0000313" key="1">
    <source>
        <dbReference type="EMBL" id="KAH3725862.1"/>
    </source>
</evidence>
<proteinExistence type="predicted"/>
<dbReference type="AlphaFoldDB" id="A0A9D4HMD7"/>
<organism evidence="1 2">
    <name type="scientific">Dreissena polymorpha</name>
    <name type="common">Zebra mussel</name>
    <name type="synonym">Mytilus polymorpha</name>
    <dbReference type="NCBI Taxonomy" id="45954"/>
    <lineage>
        <taxon>Eukaryota</taxon>
        <taxon>Metazoa</taxon>
        <taxon>Spiralia</taxon>
        <taxon>Lophotrochozoa</taxon>
        <taxon>Mollusca</taxon>
        <taxon>Bivalvia</taxon>
        <taxon>Autobranchia</taxon>
        <taxon>Heteroconchia</taxon>
        <taxon>Euheterodonta</taxon>
        <taxon>Imparidentia</taxon>
        <taxon>Neoheterodontei</taxon>
        <taxon>Myida</taxon>
        <taxon>Dreissenoidea</taxon>
        <taxon>Dreissenidae</taxon>
        <taxon>Dreissena</taxon>
    </lineage>
</organism>
<name>A0A9D4HMD7_DREPO</name>
<comment type="caution">
    <text evidence="1">The sequence shown here is derived from an EMBL/GenBank/DDBJ whole genome shotgun (WGS) entry which is preliminary data.</text>
</comment>
<accession>A0A9D4HMD7</accession>
<protein>
    <submittedName>
        <fullName evidence="1">Uncharacterized protein</fullName>
    </submittedName>
</protein>
<dbReference type="EMBL" id="JAIWYP010000012">
    <property type="protein sequence ID" value="KAH3725862.1"/>
    <property type="molecule type" value="Genomic_DNA"/>
</dbReference>
<evidence type="ECO:0000313" key="2">
    <source>
        <dbReference type="Proteomes" id="UP000828390"/>
    </source>
</evidence>
<reference evidence="1" key="2">
    <citation type="submission" date="2020-11" db="EMBL/GenBank/DDBJ databases">
        <authorList>
            <person name="McCartney M.A."/>
            <person name="Auch B."/>
            <person name="Kono T."/>
            <person name="Mallez S."/>
            <person name="Becker A."/>
            <person name="Gohl D.M."/>
            <person name="Silverstein K.A.T."/>
            <person name="Koren S."/>
            <person name="Bechman K.B."/>
            <person name="Herman A."/>
            <person name="Abrahante J.E."/>
            <person name="Garbe J."/>
        </authorList>
    </citation>
    <scope>NUCLEOTIDE SEQUENCE</scope>
    <source>
        <strain evidence="1">Duluth1</strain>
        <tissue evidence="1">Whole animal</tissue>
    </source>
</reference>
<reference evidence="1" key="1">
    <citation type="journal article" date="2019" name="bioRxiv">
        <title>The Genome of the Zebra Mussel, Dreissena polymorpha: A Resource for Invasive Species Research.</title>
        <authorList>
            <person name="McCartney M.A."/>
            <person name="Auch B."/>
            <person name="Kono T."/>
            <person name="Mallez S."/>
            <person name="Zhang Y."/>
            <person name="Obille A."/>
            <person name="Becker A."/>
            <person name="Abrahante J.E."/>
            <person name="Garbe J."/>
            <person name="Badalamenti J.P."/>
            <person name="Herman A."/>
            <person name="Mangelson H."/>
            <person name="Liachko I."/>
            <person name="Sullivan S."/>
            <person name="Sone E.D."/>
            <person name="Koren S."/>
            <person name="Silverstein K.A.T."/>
            <person name="Beckman K.B."/>
            <person name="Gohl D.M."/>
        </authorList>
    </citation>
    <scope>NUCLEOTIDE SEQUENCE</scope>
    <source>
        <strain evidence="1">Duluth1</strain>
        <tissue evidence="1">Whole animal</tissue>
    </source>
</reference>
<gene>
    <name evidence="1" type="ORF">DPMN_051714</name>
</gene>
<keyword evidence="2" id="KW-1185">Reference proteome</keyword>
<sequence length="115" mass="12929">MSQRSGNQLVNQSTVRESAFISESGMREMSISELMSEFCVMSELSVSESVISESSVSQSVMNESVMIISESCIESGSKSGMSGSWIMNRRWAMIKLFRRERWREGGREGGREVLK</sequence>
<dbReference type="Proteomes" id="UP000828390">
    <property type="component" value="Unassembled WGS sequence"/>
</dbReference>